<proteinExistence type="predicted"/>
<dbReference type="Proteomes" id="UP000236161">
    <property type="component" value="Unassembled WGS sequence"/>
</dbReference>
<dbReference type="PANTHER" id="PTHR34995">
    <property type="entry name" value="DNA-DIRECTED RNA POLYMERASE SUBUNIT BETA"/>
    <property type="match status" value="1"/>
</dbReference>
<dbReference type="EMBL" id="KZ451968">
    <property type="protein sequence ID" value="PKA57356.1"/>
    <property type="molecule type" value="Genomic_DNA"/>
</dbReference>
<dbReference type="EC" id="2.7.7.6" evidence="5"/>
<reference evidence="5 6" key="1">
    <citation type="journal article" date="2017" name="Nature">
        <title>The Apostasia genome and the evolution of orchids.</title>
        <authorList>
            <person name="Zhang G.Q."/>
            <person name="Liu K.W."/>
            <person name="Li Z."/>
            <person name="Lohaus R."/>
            <person name="Hsiao Y.Y."/>
            <person name="Niu S.C."/>
            <person name="Wang J.Y."/>
            <person name="Lin Y.C."/>
            <person name="Xu Q."/>
            <person name="Chen L.J."/>
            <person name="Yoshida K."/>
            <person name="Fujiwara S."/>
            <person name="Wang Z.W."/>
            <person name="Zhang Y.Q."/>
            <person name="Mitsuda N."/>
            <person name="Wang M."/>
            <person name="Liu G.H."/>
            <person name="Pecoraro L."/>
            <person name="Huang H.X."/>
            <person name="Xiao X.J."/>
            <person name="Lin M."/>
            <person name="Wu X.Y."/>
            <person name="Wu W.L."/>
            <person name="Chen Y.Y."/>
            <person name="Chang S.B."/>
            <person name="Sakamoto S."/>
            <person name="Ohme-Takagi M."/>
            <person name="Yagi M."/>
            <person name="Zeng S.J."/>
            <person name="Shen C.Y."/>
            <person name="Yeh C.M."/>
            <person name="Luo Y.B."/>
            <person name="Tsai W.C."/>
            <person name="Van de Peer Y."/>
            <person name="Liu Z.J."/>
        </authorList>
    </citation>
    <scope>NUCLEOTIDE SEQUENCE [LARGE SCALE GENOMIC DNA]</scope>
    <source>
        <strain evidence="6">cv. Shenzhen</strain>
        <tissue evidence="5">Stem</tissue>
    </source>
</reference>
<keyword evidence="4" id="KW-0804">Transcription</keyword>
<sequence>MSNIFSLGEFIGLLRAKHEGCILDKAIYYRAILVGIMKSSLNTQSLVFETSFQEEKTRCFFCPFQASEK</sequence>
<dbReference type="OrthoDB" id="4147at2759"/>
<evidence type="ECO:0000256" key="3">
    <source>
        <dbReference type="ARBA" id="ARBA00022695"/>
    </source>
</evidence>
<keyword evidence="6" id="KW-1185">Reference proteome</keyword>
<dbReference type="AlphaFoldDB" id="A0A2I0APE9"/>
<protein>
    <submittedName>
        <fullName evidence="5">DNA-directed RNA polymerase subunit beta</fullName>
        <ecNumber evidence="5">2.7.7.6</ecNumber>
    </submittedName>
</protein>
<name>A0A2I0APE9_9ASPA</name>
<organism evidence="5 6">
    <name type="scientific">Apostasia shenzhenica</name>
    <dbReference type="NCBI Taxonomy" id="1088818"/>
    <lineage>
        <taxon>Eukaryota</taxon>
        <taxon>Viridiplantae</taxon>
        <taxon>Streptophyta</taxon>
        <taxon>Embryophyta</taxon>
        <taxon>Tracheophyta</taxon>
        <taxon>Spermatophyta</taxon>
        <taxon>Magnoliopsida</taxon>
        <taxon>Liliopsida</taxon>
        <taxon>Asparagales</taxon>
        <taxon>Orchidaceae</taxon>
        <taxon>Apostasioideae</taxon>
        <taxon>Apostasia</taxon>
    </lineage>
</organism>
<dbReference type="STRING" id="1088818.A0A2I0APE9"/>
<evidence type="ECO:0000313" key="6">
    <source>
        <dbReference type="Proteomes" id="UP000236161"/>
    </source>
</evidence>
<keyword evidence="1 5" id="KW-0240">DNA-directed RNA polymerase</keyword>
<dbReference type="GO" id="GO:0000428">
    <property type="term" value="C:DNA-directed RNA polymerase complex"/>
    <property type="evidence" value="ECO:0007669"/>
    <property type="project" value="UniProtKB-KW"/>
</dbReference>
<dbReference type="PANTHER" id="PTHR34995:SF1">
    <property type="entry name" value="DNA-DIRECTED RNA POLYMERASE SUBUNIT BETA"/>
    <property type="match status" value="1"/>
</dbReference>
<evidence type="ECO:0000313" key="5">
    <source>
        <dbReference type="EMBL" id="PKA57356.1"/>
    </source>
</evidence>
<dbReference type="InterPro" id="IPR050254">
    <property type="entry name" value="RNA_pol_beta''_euk"/>
</dbReference>
<accession>A0A2I0APE9</accession>
<keyword evidence="2 5" id="KW-0808">Transferase</keyword>
<gene>
    <name evidence="5" type="primary">rpoC2</name>
    <name evidence="5" type="ORF">AXF42_Ash013543</name>
</gene>
<keyword evidence="3 5" id="KW-0548">Nucleotidyltransferase</keyword>
<evidence type="ECO:0000256" key="4">
    <source>
        <dbReference type="ARBA" id="ARBA00023163"/>
    </source>
</evidence>
<dbReference type="GO" id="GO:0003899">
    <property type="term" value="F:DNA-directed RNA polymerase activity"/>
    <property type="evidence" value="ECO:0007669"/>
    <property type="project" value="UniProtKB-EC"/>
</dbReference>
<evidence type="ECO:0000256" key="1">
    <source>
        <dbReference type="ARBA" id="ARBA00022478"/>
    </source>
</evidence>
<evidence type="ECO:0000256" key="2">
    <source>
        <dbReference type="ARBA" id="ARBA00022679"/>
    </source>
</evidence>